<reference evidence="2 3" key="1">
    <citation type="submission" date="2019-04" db="EMBL/GenBank/DDBJ databases">
        <authorList>
            <person name="Hwang J.C."/>
        </authorList>
    </citation>
    <scope>NUCLEOTIDE SEQUENCE [LARGE SCALE GENOMIC DNA]</scope>
    <source>
        <strain evidence="2 3">IMCC35002</strain>
    </source>
</reference>
<dbReference type="OrthoDB" id="7826327at2"/>
<dbReference type="RefSeq" id="WP_136862623.1">
    <property type="nucleotide sequence ID" value="NZ_SWCJ01000003.1"/>
</dbReference>
<evidence type="ECO:0000313" key="2">
    <source>
        <dbReference type="EMBL" id="TKB56820.1"/>
    </source>
</evidence>
<evidence type="ECO:0000259" key="1">
    <source>
        <dbReference type="PROSITE" id="PS50042"/>
    </source>
</evidence>
<gene>
    <name evidence="2" type="ORF">FCL42_06715</name>
</gene>
<name>A0A4U1BTD8_9GAMM</name>
<dbReference type="EMBL" id="SWCJ01000003">
    <property type="protein sequence ID" value="TKB56820.1"/>
    <property type="molecule type" value="Genomic_DNA"/>
</dbReference>
<dbReference type="SUPFAM" id="SSF51206">
    <property type="entry name" value="cAMP-binding domain-like"/>
    <property type="match status" value="1"/>
</dbReference>
<dbReference type="InterPro" id="IPR018490">
    <property type="entry name" value="cNMP-bd_dom_sf"/>
</dbReference>
<dbReference type="Pfam" id="PF00027">
    <property type="entry name" value="cNMP_binding"/>
    <property type="match status" value="1"/>
</dbReference>
<dbReference type="Gene3D" id="2.60.120.10">
    <property type="entry name" value="Jelly Rolls"/>
    <property type="match status" value="1"/>
</dbReference>
<sequence length="221" mass="25315">MGQSPLQQAIAQGHQQLIDAIEAMSLPSQVFEPDTPMLRQGQSIDPLYWIDQGEFTLHYAAKNGKEFGIGIWRVEKRLFGEIELLTGECCQFDVVPLEPVTVRKLPRAQFEKLLLSEPNIALWLSNQMACHYQQQMHSAIRRSLYPLAHNIAEDLLKREQQGLADMKGYQEAARFGCGQRVYRRVIAQLIRQGLIEKRQGQLAITDRQRLTEFLEETANPL</sequence>
<dbReference type="AlphaFoldDB" id="A0A4U1BTD8"/>
<dbReference type="Proteomes" id="UP000305675">
    <property type="component" value="Unassembled WGS sequence"/>
</dbReference>
<accession>A0A4U1BTD8</accession>
<dbReference type="InterPro" id="IPR014710">
    <property type="entry name" value="RmlC-like_jellyroll"/>
</dbReference>
<organism evidence="2 3">
    <name type="scientific">Ferrimonas aestuarii</name>
    <dbReference type="NCBI Taxonomy" id="2569539"/>
    <lineage>
        <taxon>Bacteria</taxon>
        <taxon>Pseudomonadati</taxon>
        <taxon>Pseudomonadota</taxon>
        <taxon>Gammaproteobacteria</taxon>
        <taxon>Alteromonadales</taxon>
        <taxon>Ferrimonadaceae</taxon>
        <taxon>Ferrimonas</taxon>
    </lineage>
</organism>
<dbReference type="InterPro" id="IPR000595">
    <property type="entry name" value="cNMP-bd_dom"/>
</dbReference>
<proteinExistence type="predicted"/>
<protein>
    <submittedName>
        <fullName evidence="2">Crp/Fnr family transcriptional regulator</fullName>
    </submittedName>
</protein>
<evidence type="ECO:0000313" key="3">
    <source>
        <dbReference type="Proteomes" id="UP000305675"/>
    </source>
</evidence>
<dbReference type="PANTHER" id="PTHR24567:SF77">
    <property type="entry name" value="NUCLEOSIDE-RESPONSIVE TRANSCRIPTIONAL ACTIVATOR OF NUCLEOSIDE UTILIZATION DEOR"/>
    <property type="match status" value="1"/>
</dbReference>
<dbReference type="GO" id="GO:0005829">
    <property type="term" value="C:cytosol"/>
    <property type="evidence" value="ECO:0007669"/>
    <property type="project" value="TreeGrafter"/>
</dbReference>
<dbReference type="CDD" id="cd00038">
    <property type="entry name" value="CAP_ED"/>
    <property type="match status" value="1"/>
</dbReference>
<dbReference type="GO" id="GO:0003700">
    <property type="term" value="F:DNA-binding transcription factor activity"/>
    <property type="evidence" value="ECO:0007669"/>
    <property type="project" value="TreeGrafter"/>
</dbReference>
<dbReference type="InterPro" id="IPR050397">
    <property type="entry name" value="Env_Response_Regulators"/>
</dbReference>
<comment type="caution">
    <text evidence="2">The sequence shown here is derived from an EMBL/GenBank/DDBJ whole genome shotgun (WGS) entry which is preliminary data.</text>
</comment>
<dbReference type="PANTHER" id="PTHR24567">
    <property type="entry name" value="CRP FAMILY TRANSCRIPTIONAL REGULATORY PROTEIN"/>
    <property type="match status" value="1"/>
</dbReference>
<keyword evidence="3" id="KW-1185">Reference proteome</keyword>
<feature type="domain" description="Cyclic nucleotide-binding" evidence="1">
    <location>
        <begin position="16"/>
        <end position="114"/>
    </location>
</feature>
<dbReference type="PROSITE" id="PS50042">
    <property type="entry name" value="CNMP_BINDING_3"/>
    <property type="match status" value="1"/>
</dbReference>